<reference evidence="3 4" key="1">
    <citation type="submission" date="2019-02" db="EMBL/GenBank/DDBJ databases">
        <authorList>
            <person name="Li S.-H."/>
        </authorList>
    </citation>
    <scope>NUCLEOTIDE SEQUENCE [LARGE SCALE GENOMIC DNA]</scope>
    <source>
        <strain evidence="3 4">IMCC14385</strain>
    </source>
</reference>
<dbReference type="EMBL" id="CP036422">
    <property type="protein sequence ID" value="QFU75407.1"/>
    <property type="molecule type" value="Genomic_DNA"/>
</dbReference>
<evidence type="ECO:0000313" key="3">
    <source>
        <dbReference type="EMBL" id="QFU75407.1"/>
    </source>
</evidence>
<dbReference type="PANTHER" id="PTHR43802">
    <property type="entry name" value="ENOYL-COA HYDRATASE"/>
    <property type="match status" value="1"/>
</dbReference>
<dbReference type="GO" id="GO:0016853">
    <property type="term" value="F:isomerase activity"/>
    <property type="evidence" value="ECO:0007669"/>
    <property type="project" value="UniProtKB-KW"/>
</dbReference>
<keyword evidence="4" id="KW-1185">Reference proteome</keyword>
<dbReference type="InterPro" id="IPR029045">
    <property type="entry name" value="ClpP/crotonase-like_dom_sf"/>
</dbReference>
<dbReference type="AlphaFoldDB" id="A0A5P9NHV1"/>
<proteinExistence type="inferred from homology"/>
<dbReference type="OrthoDB" id="9807606at2"/>
<gene>
    <name evidence="3" type="ORF">EY643_06935</name>
</gene>
<dbReference type="SUPFAM" id="SSF52096">
    <property type="entry name" value="ClpP/crotonase"/>
    <property type="match status" value="1"/>
</dbReference>
<dbReference type="Gene3D" id="1.10.12.10">
    <property type="entry name" value="Lyase 2-enoyl-coa Hydratase, Chain A, domain 2"/>
    <property type="match status" value="1"/>
</dbReference>
<sequence length="271" mass="29098">MARQQFETLLLEEQGAVDWLTLNRPESLNALNPTMVSELTHYFRDLATRPDRRIVVLRGAGRAFCAGLDIKAGGNSEEALALGTVQKGLQSQREIAEIYLAMRRCPQPIVALISGAACGGGFSLALASDIRIADSTAKMNCAYIRIGLGGCDMGSSYFLPRQVGSSVAAELILTGKFINAQRSLDLGLVSQVVEPGQLEAAVEEDLQLMLTNSPLGLRLSKEALNVNIDTGSLEAAIALEDRNQILCAQTADAQEGMAAFAQRRAPEYRDA</sequence>
<evidence type="ECO:0000256" key="2">
    <source>
        <dbReference type="RuleBase" id="RU003707"/>
    </source>
</evidence>
<dbReference type="InterPro" id="IPR001753">
    <property type="entry name" value="Enoyl-CoA_hydra/iso"/>
</dbReference>
<dbReference type="InterPro" id="IPR018376">
    <property type="entry name" value="Enoyl-CoA_hyd/isom_CS"/>
</dbReference>
<dbReference type="CDD" id="cd06558">
    <property type="entry name" value="crotonase-like"/>
    <property type="match status" value="1"/>
</dbReference>
<dbReference type="InterPro" id="IPR014748">
    <property type="entry name" value="Enoyl-CoA_hydra_C"/>
</dbReference>
<dbReference type="PANTHER" id="PTHR43802:SF1">
    <property type="entry name" value="IP11341P-RELATED"/>
    <property type="match status" value="1"/>
</dbReference>
<dbReference type="KEGG" id="halc:EY643_06935"/>
<dbReference type="RefSeq" id="WP_152661514.1">
    <property type="nucleotide sequence ID" value="NZ_CP036422.1"/>
</dbReference>
<dbReference type="Pfam" id="PF00378">
    <property type="entry name" value="ECH_1"/>
    <property type="match status" value="1"/>
</dbReference>
<comment type="similarity">
    <text evidence="1 2">Belongs to the enoyl-CoA hydratase/isomerase family.</text>
</comment>
<protein>
    <submittedName>
        <fullName evidence="3">Enoyl-CoA hydratase/isomerase family protein</fullName>
    </submittedName>
</protein>
<organism evidence="3 4">
    <name type="scientific">Halioglobus maricola</name>
    <dbReference type="NCBI Taxonomy" id="2601894"/>
    <lineage>
        <taxon>Bacteria</taxon>
        <taxon>Pseudomonadati</taxon>
        <taxon>Pseudomonadota</taxon>
        <taxon>Gammaproteobacteria</taxon>
        <taxon>Cellvibrionales</taxon>
        <taxon>Halieaceae</taxon>
        <taxon>Halioglobus</taxon>
    </lineage>
</organism>
<dbReference type="Gene3D" id="3.90.226.10">
    <property type="entry name" value="2-enoyl-CoA Hydratase, Chain A, domain 1"/>
    <property type="match status" value="1"/>
</dbReference>
<evidence type="ECO:0000313" key="4">
    <source>
        <dbReference type="Proteomes" id="UP000326287"/>
    </source>
</evidence>
<keyword evidence="3" id="KW-0413">Isomerase</keyword>
<dbReference type="PROSITE" id="PS00166">
    <property type="entry name" value="ENOYL_COA_HYDRATASE"/>
    <property type="match status" value="1"/>
</dbReference>
<name>A0A5P9NHV1_9GAMM</name>
<accession>A0A5P9NHV1</accession>
<evidence type="ECO:0000256" key="1">
    <source>
        <dbReference type="ARBA" id="ARBA00005254"/>
    </source>
</evidence>
<dbReference type="Proteomes" id="UP000326287">
    <property type="component" value="Chromosome"/>
</dbReference>